<proteinExistence type="predicted"/>
<reference evidence="1" key="1">
    <citation type="submission" date="2018-02" db="EMBL/GenBank/DDBJ databases">
        <title>Rhizophora mucronata_Transcriptome.</title>
        <authorList>
            <person name="Meera S.P."/>
            <person name="Sreeshan A."/>
            <person name="Augustine A."/>
        </authorList>
    </citation>
    <scope>NUCLEOTIDE SEQUENCE</scope>
    <source>
        <tissue evidence="1">Leaf</tissue>
    </source>
</reference>
<dbReference type="EMBL" id="GGEC01007905">
    <property type="protein sequence ID" value="MBW88388.1"/>
    <property type="molecule type" value="Transcribed_RNA"/>
</dbReference>
<dbReference type="AlphaFoldDB" id="A0A2P2J4H7"/>
<accession>A0A2P2J4H7</accession>
<evidence type="ECO:0000313" key="1">
    <source>
        <dbReference type="EMBL" id="MBW88388.1"/>
    </source>
</evidence>
<name>A0A2P2J4H7_RHIMU</name>
<protein>
    <submittedName>
        <fullName evidence="1">Uncharacterized protein</fullName>
    </submittedName>
</protein>
<organism evidence="1">
    <name type="scientific">Rhizophora mucronata</name>
    <name type="common">Asiatic mangrove</name>
    <dbReference type="NCBI Taxonomy" id="61149"/>
    <lineage>
        <taxon>Eukaryota</taxon>
        <taxon>Viridiplantae</taxon>
        <taxon>Streptophyta</taxon>
        <taxon>Embryophyta</taxon>
        <taxon>Tracheophyta</taxon>
        <taxon>Spermatophyta</taxon>
        <taxon>Magnoliopsida</taxon>
        <taxon>eudicotyledons</taxon>
        <taxon>Gunneridae</taxon>
        <taxon>Pentapetalae</taxon>
        <taxon>rosids</taxon>
        <taxon>fabids</taxon>
        <taxon>Malpighiales</taxon>
        <taxon>Rhizophoraceae</taxon>
        <taxon>Rhizophora</taxon>
    </lineage>
</organism>
<sequence length="16" mass="1745">MTTSSIPPTRPSITQK</sequence>